<evidence type="ECO:0008006" key="4">
    <source>
        <dbReference type="Google" id="ProtNLM"/>
    </source>
</evidence>
<evidence type="ECO:0000313" key="3">
    <source>
        <dbReference type="Proteomes" id="UP000660729"/>
    </source>
</evidence>
<proteinExistence type="predicted"/>
<evidence type="ECO:0000313" key="2">
    <source>
        <dbReference type="EMBL" id="KAF7191766.1"/>
    </source>
</evidence>
<evidence type="ECO:0000256" key="1">
    <source>
        <dbReference type="SAM" id="MobiDB-lite"/>
    </source>
</evidence>
<comment type="caution">
    <text evidence="2">The sequence shown here is derived from an EMBL/GenBank/DDBJ whole genome shotgun (WGS) entry which is preliminary data.</text>
</comment>
<dbReference type="Proteomes" id="UP000660729">
    <property type="component" value="Unassembled WGS sequence"/>
</dbReference>
<name>A0A8H6RKL1_9PEZI</name>
<dbReference type="PANTHER" id="PTHR37014">
    <property type="entry name" value="EXPRESSION LETHALITY PROTEIN HEL10, PUTATIVE (AFU_ORTHOLOGUE AFUA_1G06580)-RELATED"/>
    <property type="match status" value="1"/>
</dbReference>
<feature type="region of interest" description="Disordered" evidence="1">
    <location>
        <begin position="1"/>
        <end position="93"/>
    </location>
</feature>
<dbReference type="EMBL" id="JABCIY010000155">
    <property type="protein sequence ID" value="KAF7191766.1"/>
    <property type="molecule type" value="Genomic_DNA"/>
</dbReference>
<feature type="compositionally biased region" description="Low complexity" evidence="1">
    <location>
        <begin position="1"/>
        <end position="21"/>
    </location>
</feature>
<sequence>MSYYPPQQYPPQGYGYQQYQSPPIPDHFPGEACPPRQTYSAPPQQQYCSYPPPMPQQQEPAWDPKRIYAEYGAGPQQQQQPMQQSENKGLGDFFSNQQHQGGMQQEGERGIGATVLGGAGGAFLGHEMGHGKLATLGGLAIGAIAANAFEHHHEKKKHEREEMRAYDSGYVNGEERRSRSRGIDDEYEENDRYSDCREDERYYDDEEERPRHHHHHHHERDYDDSYVDDREYQVEDYYRRDY</sequence>
<feature type="region of interest" description="Disordered" evidence="1">
    <location>
        <begin position="152"/>
        <end position="229"/>
    </location>
</feature>
<feature type="compositionally biased region" description="Basic and acidic residues" evidence="1">
    <location>
        <begin position="173"/>
        <end position="200"/>
    </location>
</feature>
<feature type="compositionally biased region" description="Low complexity" evidence="1">
    <location>
        <begin position="75"/>
        <end position="84"/>
    </location>
</feature>
<dbReference type="AlphaFoldDB" id="A0A8H6RKL1"/>
<keyword evidence="3" id="KW-1185">Reference proteome</keyword>
<reference evidence="2" key="1">
    <citation type="submission" date="2020-04" db="EMBL/GenBank/DDBJ databases">
        <title>Draft genome resource of the tomato pathogen Pseudocercospora fuligena.</title>
        <authorList>
            <person name="Zaccaron A."/>
        </authorList>
    </citation>
    <scope>NUCLEOTIDE SEQUENCE</scope>
    <source>
        <strain evidence="2">PF001</strain>
    </source>
</reference>
<gene>
    <name evidence="2" type="ORF">HII31_06811</name>
</gene>
<protein>
    <recommendedName>
        <fullName evidence="4">Glycine zipper 2TM domain-containing protein</fullName>
    </recommendedName>
</protein>
<dbReference type="PANTHER" id="PTHR37014:SF10">
    <property type="entry name" value="RICH PROTEIN MS8, PUTATIVE (AFU_ORTHOLOGUE AFUA_7G05650)-RELATED"/>
    <property type="match status" value="1"/>
</dbReference>
<feature type="compositionally biased region" description="Basic and acidic residues" evidence="1">
    <location>
        <begin position="219"/>
        <end position="229"/>
    </location>
</feature>
<accession>A0A8H6RKL1</accession>
<organism evidence="2 3">
    <name type="scientific">Pseudocercospora fuligena</name>
    <dbReference type="NCBI Taxonomy" id="685502"/>
    <lineage>
        <taxon>Eukaryota</taxon>
        <taxon>Fungi</taxon>
        <taxon>Dikarya</taxon>
        <taxon>Ascomycota</taxon>
        <taxon>Pezizomycotina</taxon>
        <taxon>Dothideomycetes</taxon>
        <taxon>Dothideomycetidae</taxon>
        <taxon>Mycosphaerellales</taxon>
        <taxon>Mycosphaerellaceae</taxon>
        <taxon>Pseudocercospora</taxon>
    </lineage>
</organism>